<keyword evidence="6 7" id="KW-0472">Membrane</keyword>
<keyword evidence="4 7" id="KW-0812">Transmembrane</keyword>
<protein>
    <submittedName>
        <fullName evidence="9">Peptide/nickel transport system permease protein</fullName>
    </submittedName>
</protein>
<dbReference type="GO" id="GO:0055085">
    <property type="term" value="P:transmembrane transport"/>
    <property type="evidence" value="ECO:0007669"/>
    <property type="project" value="InterPro"/>
</dbReference>
<evidence type="ECO:0000256" key="2">
    <source>
        <dbReference type="ARBA" id="ARBA00022448"/>
    </source>
</evidence>
<dbReference type="Proteomes" id="UP000199093">
    <property type="component" value="Unassembled WGS sequence"/>
</dbReference>
<dbReference type="STRING" id="555512.SAMN04487993_100854"/>
<evidence type="ECO:0000256" key="4">
    <source>
        <dbReference type="ARBA" id="ARBA00022692"/>
    </source>
</evidence>
<dbReference type="AlphaFoldDB" id="A0A1G8MHG4"/>
<dbReference type="GO" id="GO:0005886">
    <property type="term" value="C:plasma membrane"/>
    <property type="evidence" value="ECO:0007669"/>
    <property type="project" value="UniProtKB-SubCell"/>
</dbReference>
<feature type="transmembrane region" description="Helical" evidence="7">
    <location>
        <begin position="179"/>
        <end position="199"/>
    </location>
</feature>
<evidence type="ECO:0000256" key="6">
    <source>
        <dbReference type="ARBA" id="ARBA00023136"/>
    </source>
</evidence>
<dbReference type="RefSeq" id="WP_089846701.1">
    <property type="nucleotide sequence ID" value="NZ_FNEJ01000008.1"/>
</dbReference>
<feature type="transmembrane region" description="Helical" evidence="7">
    <location>
        <begin position="137"/>
        <end position="159"/>
    </location>
</feature>
<comment type="subcellular location">
    <subcellularLocation>
        <location evidence="1 7">Cell membrane</location>
        <topology evidence="1 7">Multi-pass membrane protein</topology>
    </subcellularLocation>
</comment>
<dbReference type="SUPFAM" id="SSF161098">
    <property type="entry name" value="MetI-like"/>
    <property type="match status" value="1"/>
</dbReference>
<dbReference type="Pfam" id="PF00528">
    <property type="entry name" value="BPD_transp_1"/>
    <property type="match status" value="1"/>
</dbReference>
<keyword evidence="2 7" id="KW-0813">Transport</keyword>
<dbReference type="EMBL" id="FNEJ01000008">
    <property type="protein sequence ID" value="SDI67399.1"/>
    <property type="molecule type" value="Genomic_DNA"/>
</dbReference>
<evidence type="ECO:0000256" key="7">
    <source>
        <dbReference type="RuleBase" id="RU363032"/>
    </source>
</evidence>
<dbReference type="PROSITE" id="PS50928">
    <property type="entry name" value="ABC_TM1"/>
    <property type="match status" value="1"/>
</dbReference>
<feature type="transmembrane region" description="Helical" evidence="7">
    <location>
        <begin position="12"/>
        <end position="30"/>
    </location>
</feature>
<dbReference type="PANTHER" id="PTHR43163:SF6">
    <property type="entry name" value="DIPEPTIDE TRANSPORT SYSTEM PERMEASE PROTEIN DPPB-RELATED"/>
    <property type="match status" value="1"/>
</dbReference>
<keyword evidence="10" id="KW-1185">Reference proteome</keyword>
<dbReference type="InterPro" id="IPR000515">
    <property type="entry name" value="MetI-like"/>
</dbReference>
<dbReference type="InterPro" id="IPR045621">
    <property type="entry name" value="BPD_transp_1_N"/>
</dbReference>
<evidence type="ECO:0000259" key="8">
    <source>
        <dbReference type="PROSITE" id="PS50928"/>
    </source>
</evidence>
<feature type="transmembrane region" description="Helical" evidence="7">
    <location>
        <begin position="238"/>
        <end position="265"/>
    </location>
</feature>
<accession>A0A1G8MHG4</accession>
<keyword evidence="5 7" id="KW-1133">Transmembrane helix</keyword>
<name>A0A1G8MHG4_9RHOB</name>
<comment type="similarity">
    <text evidence="7">Belongs to the binding-protein-dependent transport system permease family.</text>
</comment>
<proteinExistence type="inferred from homology"/>
<evidence type="ECO:0000313" key="10">
    <source>
        <dbReference type="Proteomes" id="UP000199093"/>
    </source>
</evidence>
<feature type="transmembrane region" description="Helical" evidence="7">
    <location>
        <begin position="104"/>
        <end position="125"/>
    </location>
</feature>
<dbReference type="Pfam" id="PF19300">
    <property type="entry name" value="BPD_transp_1_N"/>
    <property type="match status" value="1"/>
</dbReference>
<organism evidence="9 10">
    <name type="scientific">Salipiger marinus</name>
    <dbReference type="NCBI Taxonomy" id="555512"/>
    <lineage>
        <taxon>Bacteria</taxon>
        <taxon>Pseudomonadati</taxon>
        <taxon>Pseudomonadota</taxon>
        <taxon>Alphaproteobacteria</taxon>
        <taxon>Rhodobacterales</taxon>
        <taxon>Roseobacteraceae</taxon>
        <taxon>Salipiger</taxon>
    </lineage>
</organism>
<evidence type="ECO:0000256" key="5">
    <source>
        <dbReference type="ARBA" id="ARBA00022989"/>
    </source>
</evidence>
<dbReference type="InterPro" id="IPR035906">
    <property type="entry name" value="MetI-like_sf"/>
</dbReference>
<dbReference type="OrthoDB" id="9807402at2"/>
<feature type="domain" description="ABC transmembrane type-1" evidence="8">
    <location>
        <begin position="98"/>
        <end position="307"/>
    </location>
</feature>
<sequence length="319" mass="34466">MLRYIAYRSLIALFLVWLVVSLVFLLLHLIPGDPAELLLSQGNIAADPQAVAALREKMGLNAPLWQQYIEHVTGVLTGDLGASFRDRAPVMEQILLRLPRTLEVILAAAFLAALFGVPLGTYAAIRADGKIDAFVSLLSSVALSTPVFVVGSVVILIFAQQLQWLPAGGFVPFSEDPVQHLKLLILPAGAVGLSVWAVITRMTRASVLEVLQRDYVRTARAKGLPRGPILRRHVVRNALIPVLTVLGLEMGTLIGGTVLVEFVFNWPGLSGYLVAAVDARDYPEVVGIVMVISVLFVFLNLLVDVVNALLDPRISLGAS</sequence>
<keyword evidence="3" id="KW-1003">Cell membrane</keyword>
<reference evidence="9 10" key="1">
    <citation type="submission" date="2016-10" db="EMBL/GenBank/DDBJ databases">
        <authorList>
            <person name="de Groot N.N."/>
        </authorList>
    </citation>
    <scope>NUCLEOTIDE SEQUENCE [LARGE SCALE GENOMIC DNA]</scope>
    <source>
        <strain evidence="9 10">DSM 26424</strain>
    </source>
</reference>
<dbReference type="Gene3D" id="1.10.3720.10">
    <property type="entry name" value="MetI-like"/>
    <property type="match status" value="1"/>
</dbReference>
<evidence type="ECO:0000313" key="9">
    <source>
        <dbReference type="EMBL" id="SDI67399.1"/>
    </source>
</evidence>
<feature type="transmembrane region" description="Helical" evidence="7">
    <location>
        <begin position="285"/>
        <end position="310"/>
    </location>
</feature>
<dbReference type="PANTHER" id="PTHR43163">
    <property type="entry name" value="DIPEPTIDE TRANSPORT SYSTEM PERMEASE PROTEIN DPPB-RELATED"/>
    <property type="match status" value="1"/>
</dbReference>
<evidence type="ECO:0000256" key="3">
    <source>
        <dbReference type="ARBA" id="ARBA00022475"/>
    </source>
</evidence>
<dbReference type="CDD" id="cd06261">
    <property type="entry name" value="TM_PBP2"/>
    <property type="match status" value="1"/>
</dbReference>
<evidence type="ECO:0000256" key="1">
    <source>
        <dbReference type="ARBA" id="ARBA00004651"/>
    </source>
</evidence>
<gene>
    <name evidence="9" type="ORF">SAMN04487993_100854</name>
</gene>